<dbReference type="EMBL" id="JXTB01000241">
    <property type="protein sequence ID" value="PON50811.1"/>
    <property type="molecule type" value="Genomic_DNA"/>
</dbReference>
<feature type="compositionally biased region" description="Polar residues" evidence="1">
    <location>
        <begin position="29"/>
        <end position="39"/>
    </location>
</feature>
<sequence length="130" mass="14907">MDSDEGWTDEKHLRFLNSMEASFVRTMLESSSNGISRSTRLLRPDRPLPDTSDSTLDLKSQKTKPKHGISSEYAGSRGRMDRRAEKRSRRIVSSEPLNSSQDQVVPQMENREVDDKDEKDRHHVPLTPVN</sequence>
<proteinExistence type="predicted"/>
<evidence type="ECO:0000256" key="1">
    <source>
        <dbReference type="SAM" id="MobiDB-lite"/>
    </source>
</evidence>
<gene>
    <name evidence="2" type="ORF">PanWU01x14_220480</name>
</gene>
<evidence type="ECO:0000313" key="2">
    <source>
        <dbReference type="EMBL" id="PON50811.1"/>
    </source>
</evidence>
<feature type="compositionally biased region" description="Basic and acidic residues" evidence="1">
    <location>
        <begin position="109"/>
        <end position="123"/>
    </location>
</feature>
<feature type="region of interest" description="Disordered" evidence="1">
    <location>
        <begin position="29"/>
        <end position="130"/>
    </location>
</feature>
<name>A0A2P5BPS4_PARAD</name>
<keyword evidence="3" id="KW-1185">Reference proteome</keyword>
<dbReference type="PANTHER" id="PTHR33676:SF15">
    <property type="entry name" value="OS02G0674233 PROTEIN"/>
    <property type="match status" value="1"/>
</dbReference>
<feature type="compositionally biased region" description="Polar residues" evidence="1">
    <location>
        <begin position="95"/>
        <end position="104"/>
    </location>
</feature>
<comment type="caution">
    <text evidence="2">The sequence shown here is derived from an EMBL/GenBank/DDBJ whole genome shotgun (WGS) entry which is preliminary data.</text>
</comment>
<protein>
    <submittedName>
        <fullName evidence="2">Uncharacterized protein</fullName>
    </submittedName>
</protein>
<reference evidence="3" key="1">
    <citation type="submission" date="2016-06" db="EMBL/GenBank/DDBJ databases">
        <title>Parallel loss of symbiosis genes in relatives of nitrogen-fixing non-legume Parasponia.</title>
        <authorList>
            <person name="Van Velzen R."/>
            <person name="Holmer R."/>
            <person name="Bu F."/>
            <person name="Rutten L."/>
            <person name="Van Zeijl A."/>
            <person name="Liu W."/>
            <person name="Santuari L."/>
            <person name="Cao Q."/>
            <person name="Sharma T."/>
            <person name="Shen D."/>
            <person name="Roswanjaya Y."/>
            <person name="Wardhani T."/>
            <person name="Kalhor M.S."/>
            <person name="Jansen J."/>
            <person name="Van den Hoogen J."/>
            <person name="Gungor B."/>
            <person name="Hartog M."/>
            <person name="Hontelez J."/>
            <person name="Verver J."/>
            <person name="Yang W.-C."/>
            <person name="Schijlen E."/>
            <person name="Repin R."/>
            <person name="Schilthuizen M."/>
            <person name="Schranz E."/>
            <person name="Heidstra R."/>
            <person name="Miyata K."/>
            <person name="Fedorova E."/>
            <person name="Kohlen W."/>
            <person name="Bisseling T."/>
            <person name="Smit S."/>
            <person name="Geurts R."/>
        </authorList>
    </citation>
    <scope>NUCLEOTIDE SEQUENCE [LARGE SCALE GENOMIC DNA]</scope>
    <source>
        <strain evidence="3">cv. WU1-14</strain>
    </source>
</reference>
<dbReference type="InterPro" id="IPR044678">
    <property type="entry name" value="COR27/28"/>
</dbReference>
<dbReference type="GO" id="GO:0042752">
    <property type="term" value="P:regulation of circadian rhythm"/>
    <property type="evidence" value="ECO:0007669"/>
    <property type="project" value="InterPro"/>
</dbReference>
<accession>A0A2P5BPS4</accession>
<dbReference type="AlphaFoldDB" id="A0A2P5BPS4"/>
<dbReference type="GO" id="GO:0009409">
    <property type="term" value="P:response to cold"/>
    <property type="evidence" value="ECO:0007669"/>
    <property type="project" value="InterPro"/>
</dbReference>
<organism evidence="2 3">
    <name type="scientific">Parasponia andersonii</name>
    <name type="common">Sponia andersonii</name>
    <dbReference type="NCBI Taxonomy" id="3476"/>
    <lineage>
        <taxon>Eukaryota</taxon>
        <taxon>Viridiplantae</taxon>
        <taxon>Streptophyta</taxon>
        <taxon>Embryophyta</taxon>
        <taxon>Tracheophyta</taxon>
        <taxon>Spermatophyta</taxon>
        <taxon>Magnoliopsida</taxon>
        <taxon>eudicotyledons</taxon>
        <taxon>Gunneridae</taxon>
        <taxon>Pentapetalae</taxon>
        <taxon>rosids</taxon>
        <taxon>fabids</taxon>
        <taxon>Rosales</taxon>
        <taxon>Cannabaceae</taxon>
        <taxon>Parasponia</taxon>
    </lineage>
</organism>
<evidence type="ECO:0000313" key="3">
    <source>
        <dbReference type="Proteomes" id="UP000237105"/>
    </source>
</evidence>
<dbReference type="PANTHER" id="PTHR33676">
    <property type="entry name" value="COLD REGULATED PROTEIN 27"/>
    <property type="match status" value="1"/>
</dbReference>
<dbReference type="OrthoDB" id="751338at2759"/>
<dbReference type="Proteomes" id="UP000237105">
    <property type="component" value="Unassembled WGS sequence"/>
</dbReference>